<dbReference type="PANTHER" id="PTHR47634:SF9">
    <property type="entry name" value="PROTEIN KINASE DOMAIN-CONTAINING PROTEIN-RELATED"/>
    <property type="match status" value="1"/>
</dbReference>
<sequence>MRTPSLAPRGGQGFLSSFFSRGAPSRVRCSSPRLNIAHWPSTRRATSRTAKQLSDGEKTYDWPSDVRFWTIEDVERFERYGPGGHHSVVIDDRLENCYRILGKLGHGSYSTVWLARDEKTQRLVAVKVCTADASEKESEILSLLGDSPEVGDKDGGDALGRGMIPKLLDKFIIEGPRGNHTCLVTDPAGCSLNQAKTRYHYKPLNLPVARSVAAQVVIAVAYLHRKGIVHGDLHLGNVLFRLPEESSLWSDEEVSEEFWEFEPEPVETVGNTPIPPGVPLVATLPLEFDMERTDKLRLWDSHIVLADFGESCRPSLDSRLECRTPAHCSPPEGRFEPTEPKSFPSDIWTLACAIWDVLTQRPLFGSSWPFDAANETTRLQVQALGKLPDQWWKNWNLRSKWFTEEGEPIRVDGDTVWTLDHHFESSMNGERRRYKMRTMGSAEKKALLAMLRSMLAYKPEQRCNIEEVLASEWMIRYALPVYKKLRAQDALQDALQAKKLKAQ</sequence>
<dbReference type="SMART" id="SM00220">
    <property type="entry name" value="S_TKc"/>
    <property type="match status" value="1"/>
</dbReference>
<evidence type="ECO:0000313" key="11">
    <source>
        <dbReference type="EMBL" id="KAF6794239.1"/>
    </source>
</evidence>
<keyword evidence="2" id="KW-0723">Serine/threonine-protein kinase</keyword>
<gene>
    <name evidence="11" type="ORF">CSOJ01_13743</name>
</gene>
<keyword evidence="12" id="KW-1185">Reference proteome</keyword>
<feature type="domain" description="Protein kinase" evidence="10">
    <location>
        <begin position="98"/>
        <end position="474"/>
    </location>
</feature>
<evidence type="ECO:0000256" key="8">
    <source>
        <dbReference type="ARBA" id="ARBA00048679"/>
    </source>
</evidence>
<dbReference type="GO" id="GO:0004674">
    <property type="term" value="F:protein serine/threonine kinase activity"/>
    <property type="evidence" value="ECO:0007669"/>
    <property type="project" value="UniProtKB-KW"/>
</dbReference>
<proteinExistence type="predicted"/>
<evidence type="ECO:0000256" key="7">
    <source>
        <dbReference type="ARBA" id="ARBA00047899"/>
    </source>
</evidence>
<dbReference type="GO" id="GO:0005524">
    <property type="term" value="F:ATP binding"/>
    <property type="evidence" value="ECO:0007669"/>
    <property type="project" value="UniProtKB-UniRule"/>
</dbReference>
<organism evidence="11 12">
    <name type="scientific">Colletotrichum sojae</name>
    <dbReference type="NCBI Taxonomy" id="2175907"/>
    <lineage>
        <taxon>Eukaryota</taxon>
        <taxon>Fungi</taxon>
        <taxon>Dikarya</taxon>
        <taxon>Ascomycota</taxon>
        <taxon>Pezizomycotina</taxon>
        <taxon>Sordariomycetes</taxon>
        <taxon>Hypocreomycetidae</taxon>
        <taxon>Glomerellales</taxon>
        <taxon>Glomerellaceae</taxon>
        <taxon>Colletotrichum</taxon>
        <taxon>Colletotrichum orchidearum species complex</taxon>
    </lineage>
</organism>
<evidence type="ECO:0000256" key="1">
    <source>
        <dbReference type="ARBA" id="ARBA00012513"/>
    </source>
</evidence>
<dbReference type="GO" id="GO:0000245">
    <property type="term" value="P:spliceosomal complex assembly"/>
    <property type="evidence" value="ECO:0007669"/>
    <property type="project" value="TreeGrafter"/>
</dbReference>
<reference evidence="11 12" key="1">
    <citation type="journal article" date="2020" name="Phytopathology">
        <title>Genome Sequence Resources of Colletotrichum truncatum, C. plurivorum, C. musicola, and C. sojae: Four Species Pathogenic to Soybean (Glycine max).</title>
        <authorList>
            <person name="Rogerio F."/>
            <person name="Boufleur T.R."/>
            <person name="Ciampi-Guillardi M."/>
            <person name="Sukno S.A."/>
            <person name="Thon M.R."/>
            <person name="Massola Junior N.S."/>
            <person name="Baroncelli R."/>
        </authorList>
    </citation>
    <scope>NUCLEOTIDE SEQUENCE [LARGE SCALE GENOMIC DNA]</scope>
    <source>
        <strain evidence="11 12">LFN0009</strain>
    </source>
</reference>
<feature type="binding site" evidence="9">
    <location>
        <position position="127"/>
    </location>
    <ligand>
        <name>ATP</name>
        <dbReference type="ChEBI" id="CHEBI:30616"/>
    </ligand>
</feature>
<evidence type="ECO:0000256" key="3">
    <source>
        <dbReference type="ARBA" id="ARBA00022679"/>
    </source>
</evidence>
<dbReference type="InterPro" id="IPR011009">
    <property type="entry name" value="Kinase-like_dom_sf"/>
</dbReference>
<protein>
    <recommendedName>
        <fullName evidence="1">non-specific serine/threonine protein kinase</fullName>
        <ecNumber evidence="1">2.7.11.1</ecNumber>
    </recommendedName>
</protein>
<dbReference type="GO" id="GO:0050684">
    <property type="term" value="P:regulation of mRNA processing"/>
    <property type="evidence" value="ECO:0007669"/>
    <property type="project" value="TreeGrafter"/>
</dbReference>
<comment type="catalytic activity">
    <reaction evidence="7">
        <text>L-threonyl-[protein] + ATP = O-phospho-L-threonyl-[protein] + ADP + H(+)</text>
        <dbReference type="Rhea" id="RHEA:46608"/>
        <dbReference type="Rhea" id="RHEA-COMP:11060"/>
        <dbReference type="Rhea" id="RHEA-COMP:11605"/>
        <dbReference type="ChEBI" id="CHEBI:15378"/>
        <dbReference type="ChEBI" id="CHEBI:30013"/>
        <dbReference type="ChEBI" id="CHEBI:30616"/>
        <dbReference type="ChEBI" id="CHEBI:61977"/>
        <dbReference type="ChEBI" id="CHEBI:456216"/>
        <dbReference type="EC" id="2.7.11.1"/>
    </reaction>
</comment>
<dbReference type="SUPFAM" id="SSF56112">
    <property type="entry name" value="Protein kinase-like (PK-like)"/>
    <property type="match status" value="1"/>
</dbReference>
<keyword evidence="4 9" id="KW-0547">Nucleotide-binding</keyword>
<keyword evidence="3" id="KW-0808">Transferase</keyword>
<dbReference type="PROSITE" id="PS00107">
    <property type="entry name" value="PROTEIN_KINASE_ATP"/>
    <property type="match status" value="1"/>
</dbReference>
<evidence type="ECO:0000256" key="9">
    <source>
        <dbReference type="PROSITE-ProRule" id="PRU10141"/>
    </source>
</evidence>
<evidence type="ECO:0000313" key="12">
    <source>
        <dbReference type="Proteomes" id="UP000652219"/>
    </source>
</evidence>
<evidence type="ECO:0000256" key="4">
    <source>
        <dbReference type="ARBA" id="ARBA00022741"/>
    </source>
</evidence>
<dbReference type="PROSITE" id="PS50011">
    <property type="entry name" value="PROTEIN_KINASE_DOM"/>
    <property type="match status" value="1"/>
</dbReference>
<dbReference type="Pfam" id="PF00069">
    <property type="entry name" value="Pkinase"/>
    <property type="match status" value="1"/>
</dbReference>
<dbReference type="EC" id="2.7.11.1" evidence="1"/>
<evidence type="ECO:0000256" key="5">
    <source>
        <dbReference type="ARBA" id="ARBA00022777"/>
    </source>
</evidence>
<dbReference type="EMBL" id="WIGN01000415">
    <property type="protein sequence ID" value="KAF6794239.1"/>
    <property type="molecule type" value="Genomic_DNA"/>
</dbReference>
<keyword evidence="5 11" id="KW-0418">Kinase</keyword>
<dbReference type="AlphaFoldDB" id="A0A8H6MKS6"/>
<dbReference type="Proteomes" id="UP000652219">
    <property type="component" value="Unassembled WGS sequence"/>
</dbReference>
<accession>A0A8H6MKS6</accession>
<evidence type="ECO:0000256" key="2">
    <source>
        <dbReference type="ARBA" id="ARBA00022527"/>
    </source>
</evidence>
<name>A0A8H6MKS6_9PEZI</name>
<dbReference type="InterPro" id="IPR017441">
    <property type="entry name" value="Protein_kinase_ATP_BS"/>
</dbReference>
<dbReference type="PANTHER" id="PTHR47634">
    <property type="entry name" value="PROTEIN KINASE DOMAIN-CONTAINING PROTEIN-RELATED"/>
    <property type="match status" value="1"/>
</dbReference>
<evidence type="ECO:0000259" key="10">
    <source>
        <dbReference type="PROSITE" id="PS50011"/>
    </source>
</evidence>
<dbReference type="Gene3D" id="3.30.200.20">
    <property type="entry name" value="Phosphorylase Kinase, domain 1"/>
    <property type="match status" value="1"/>
</dbReference>
<comment type="catalytic activity">
    <reaction evidence="8">
        <text>L-seryl-[protein] + ATP = O-phospho-L-seryl-[protein] + ADP + H(+)</text>
        <dbReference type="Rhea" id="RHEA:17989"/>
        <dbReference type="Rhea" id="RHEA-COMP:9863"/>
        <dbReference type="Rhea" id="RHEA-COMP:11604"/>
        <dbReference type="ChEBI" id="CHEBI:15378"/>
        <dbReference type="ChEBI" id="CHEBI:29999"/>
        <dbReference type="ChEBI" id="CHEBI:30616"/>
        <dbReference type="ChEBI" id="CHEBI:83421"/>
        <dbReference type="ChEBI" id="CHEBI:456216"/>
        <dbReference type="EC" id="2.7.11.1"/>
    </reaction>
</comment>
<comment type="caution">
    <text evidence="11">The sequence shown here is derived from an EMBL/GenBank/DDBJ whole genome shotgun (WGS) entry which is preliminary data.</text>
</comment>
<dbReference type="InterPro" id="IPR000719">
    <property type="entry name" value="Prot_kinase_dom"/>
</dbReference>
<dbReference type="InterPro" id="IPR051334">
    <property type="entry name" value="SRPK"/>
</dbReference>
<keyword evidence="6 9" id="KW-0067">ATP-binding</keyword>
<dbReference type="Gene3D" id="1.10.510.10">
    <property type="entry name" value="Transferase(Phosphotransferase) domain 1"/>
    <property type="match status" value="1"/>
</dbReference>
<evidence type="ECO:0000256" key="6">
    <source>
        <dbReference type="ARBA" id="ARBA00022840"/>
    </source>
</evidence>